<dbReference type="AlphaFoldDB" id="A0A915ICI7"/>
<sequence length="121" mass="14107">MKPVILMILKWLKRVIINKPIYYHQRSEDSVNCLLSDRSIVKLSVQSKTQVPKFLPSKIQESSGLMRRFNLERFKSSKASASTLVQLNEPNKIKIAQEMENPLKDYFKCCSILDQHWLILA</sequence>
<name>A0A915ICI7_ROMCU</name>
<accession>A0A915ICI7</accession>
<proteinExistence type="predicted"/>
<organism evidence="1 2">
    <name type="scientific">Romanomermis culicivorax</name>
    <name type="common">Nematode worm</name>
    <dbReference type="NCBI Taxonomy" id="13658"/>
    <lineage>
        <taxon>Eukaryota</taxon>
        <taxon>Metazoa</taxon>
        <taxon>Ecdysozoa</taxon>
        <taxon>Nematoda</taxon>
        <taxon>Enoplea</taxon>
        <taxon>Dorylaimia</taxon>
        <taxon>Mermithida</taxon>
        <taxon>Mermithoidea</taxon>
        <taxon>Mermithidae</taxon>
        <taxon>Romanomermis</taxon>
    </lineage>
</organism>
<reference evidence="2" key="1">
    <citation type="submission" date="2022-11" db="UniProtKB">
        <authorList>
            <consortium name="WormBaseParasite"/>
        </authorList>
    </citation>
    <scope>IDENTIFICATION</scope>
</reference>
<evidence type="ECO:0000313" key="1">
    <source>
        <dbReference type="Proteomes" id="UP000887565"/>
    </source>
</evidence>
<dbReference type="Proteomes" id="UP000887565">
    <property type="component" value="Unplaced"/>
</dbReference>
<protein>
    <submittedName>
        <fullName evidence="2">Uncharacterized protein</fullName>
    </submittedName>
</protein>
<keyword evidence="1" id="KW-1185">Reference proteome</keyword>
<evidence type="ECO:0000313" key="2">
    <source>
        <dbReference type="WBParaSite" id="nRc.2.0.1.t11895-RA"/>
    </source>
</evidence>
<dbReference type="WBParaSite" id="nRc.2.0.1.t11895-RA">
    <property type="protein sequence ID" value="nRc.2.0.1.t11895-RA"/>
    <property type="gene ID" value="nRc.2.0.1.g11895"/>
</dbReference>